<keyword evidence="1" id="KW-0812">Transmembrane</keyword>
<dbReference type="AlphaFoldDB" id="A0A916U4Y0"/>
<keyword evidence="1" id="KW-1133">Transmembrane helix</keyword>
<proteinExistence type="predicted"/>
<dbReference type="EMBL" id="BMJH01000001">
    <property type="protein sequence ID" value="GGC59619.1"/>
    <property type="molecule type" value="Genomic_DNA"/>
</dbReference>
<evidence type="ECO:0000256" key="1">
    <source>
        <dbReference type="SAM" id="Phobius"/>
    </source>
</evidence>
<sequence length="166" mass="18385">MVDRSSAGGVREHLSSDELDAHDAVASPRGRFFHGVVGRLRAVRAQLRRHPLLALSYRIAVGLVGGLVLVVGIIAIPYPGPGWLIVFTGLGILATEFEWARRILRWALERYRMVMAWYSRQHGVVRWAGIALTGAITLGTLWFVGALGLFAGWFGVHWSWLQGVLM</sequence>
<keyword evidence="3" id="KW-1185">Reference proteome</keyword>
<comment type="caution">
    <text evidence="2">The sequence shown here is derived from an EMBL/GenBank/DDBJ whole genome shotgun (WGS) entry which is preliminary data.</text>
</comment>
<reference evidence="2" key="1">
    <citation type="journal article" date="2014" name="Int. J. Syst. Evol. Microbiol.">
        <title>Complete genome sequence of Corynebacterium casei LMG S-19264T (=DSM 44701T), isolated from a smear-ripened cheese.</title>
        <authorList>
            <consortium name="US DOE Joint Genome Institute (JGI-PGF)"/>
            <person name="Walter F."/>
            <person name="Albersmeier A."/>
            <person name="Kalinowski J."/>
            <person name="Ruckert C."/>
        </authorList>
    </citation>
    <scope>NUCLEOTIDE SEQUENCE</scope>
    <source>
        <strain evidence="2">CGMCC 1.15478</strain>
    </source>
</reference>
<gene>
    <name evidence="2" type="ORF">GCM10011410_10060</name>
</gene>
<dbReference type="NCBIfam" id="TIGR02611">
    <property type="entry name" value="TIGR02611 family protein"/>
    <property type="match status" value="1"/>
</dbReference>
<protein>
    <recommendedName>
        <fullName evidence="4">TIGR02611 family protein</fullName>
    </recommendedName>
</protein>
<evidence type="ECO:0000313" key="2">
    <source>
        <dbReference type="EMBL" id="GGC59619.1"/>
    </source>
</evidence>
<evidence type="ECO:0008006" key="4">
    <source>
        <dbReference type="Google" id="ProtNLM"/>
    </source>
</evidence>
<evidence type="ECO:0000313" key="3">
    <source>
        <dbReference type="Proteomes" id="UP000641514"/>
    </source>
</evidence>
<dbReference type="Pfam" id="PF09656">
    <property type="entry name" value="PGPGW"/>
    <property type="match status" value="1"/>
</dbReference>
<keyword evidence="1" id="KW-0472">Membrane</keyword>
<organism evidence="2 3">
    <name type="scientific">Hoyosella rhizosphaerae</name>
    <dbReference type="NCBI Taxonomy" id="1755582"/>
    <lineage>
        <taxon>Bacteria</taxon>
        <taxon>Bacillati</taxon>
        <taxon>Actinomycetota</taxon>
        <taxon>Actinomycetes</taxon>
        <taxon>Mycobacteriales</taxon>
        <taxon>Hoyosellaceae</taxon>
        <taxon>Hoyosella</taxon>
    </lineage>
</organism>
<name>A0A916U4Y0_9ACTN</name>
<dbReference type="InterPro" id="IPR019099">
    <property type="entry name" value="Uncharacterised_PGPGW_TM"/>
</dbReference>
<dbReference type="Proteomes" id="UP000641514">
    <property type="component" value="Unassembled WGS sequence"/>
</dbReference>
<feature type="transmembrane region" description="Helical" evidence="1">
    <location>
        <begin position="82"/>
        <end position="104"/>
    </location>
</feature>
<accession>A0A916U4Y0</accession>
<reference evidence="2" key="2">
    <citation type="submission" date="2020-09" db="EMBL/GenBank/DDBJ databases">
        <authorList>
            <person name="Sun Q."/>
            <person name="Zhou Y."/>
        </authorList>
    </citation>
    <scope>NUCLEOTIDE SEQUENCE</scope>
    <source>
        <strain evidence="2">CGMCC 1.15478</strain>
    </source>
</reference>
<dbReference type="InterPro" id="IPR013434">
    <property type="entry name" value="CHP02611"/>
</dbReference>
<feature type="transmembrane region" description="Helical" evidence="1">
    <location>
        <begin position="55"/>
        <end position="76"/>
    </location>
</feature>
<feature type="transmembrane region" description="Helical" evidence="1">
    <location>
        <begin position="124"/>
        <end position="156"/>
    </location>
</feature>